<organism evidence="1 2">
    <name type="scientific">Corchorus olitorius</name>
    <dbReference type="NCBI Taxonomy" id="93759"/>
    <lineage>
        <taxon>Eukaryota</taxon>
        <taxon>Viridiplantae</taxon>
        <taxon>Streptophyta</taxon>
        <taxon>Embryophyta</taxon>
        <taxon>Tracheophyta</taxon>
        <taxon>Spermatophyta</taxon>
        <taxon>Magnoliopsida</taxon>
        <taxon>eudicotyledons</taxon>
        <taxon>Gunneridae</taxon>
        <taxon>Pentapetalae</taxon>
        <taxon>rosids</taxon>
        <taxon>malvids</taxon>
        <taxon>Malvales</taxon>
        <taxon>Malvaceae</taxon>
        <taxon>Grewioideae</taxon>
        <taxon>Apeibeae</taxon>
        <taxon>Corchorus</taxon>
    </lineage>
</organism>
<comment type="caution">
    <text evidence="1">The sequence shown here is derived from an EMBL/GenBank/DDBJ whole genome shotgun (WGS) entry which is preliminary data.</text>
</comment>
<accession>A0A1R3H3N2</accession>
<sequence>MAPEYIINGQFSAWKNWREGTAMNLIDPNLGNSSRDEMMRCIHIGLLCVQENVAARPTMNFVVLMLSSSSTTLPVPTQPAFTTQTNFESDISFSLGTNSSMSDPNQSRIEVLTSQNEASITKLYPR</sequence>
<dbReference type="EMBL" id="AWUE01020866">
    <property type="protein sequence ID" value="OMO64952.1"/>
    <property type="molecule type" value="Genomic_DNA"/>
</dbReference>
<dbReference type="Gene3D" id="1.10.510.10">
    <property type="entry name" value="Transferase(Phosphotransferase) domain 1"/>
    <property type="match status" value="1"/>
</dbReference>
<dbReference type="PANTHER" id="PTHR27006">
    <property type="entry name" value="PROMASTIGOTE SURFACE ANTIGEN PROTEIN PSA"/>
    <property type="match status" value="1"/>
</dbReference>
<evidence type="ECO:0000313" key="2">
    <source>
        <dbReference type="Proteomes" id="UP000187203"/>
    </source>
</evidence>
<dbReference type="OrthoDB" id="1001278at2759"/>
<proteinExistence type="predicted"/>
<protein>
    <submittedName>
        <fullName evidence="1">Uncharacterized protein</fullName>
    </submittedName>
</protein>
<dbReference type="STRING" id="93759.A0A1R3H3N2"/>
<gene>
    <name evidence="1" type="ORF">COLO4_31697</name>
</gene>
<name>A0A1R3H3N2_9ROSI</name>
<evidence type="ECO:0000313" key="1">
    <source>
        <dbReference type="EMBL" id="OMO64952.1"/>
    </source>
</evidence>
<keyword evidence="2" id="KW-1185">Reference proteome</keyword>
<dbReference type="AlphaFoldDB" id="A0A1R3H3N2"/>
<dbReference type="PANTHER" id="PTHR27006:SF606">
    <property type="entry name" value="INTERLEUKIN-1 RECEPTOR-ASSOCIATED KINASE 4"/>
    <property type="match status" value="1"/>
</dbReference>
<reference evidence="2" key="1">
    <citation type="submission" date="2013-09" db="EMBL/GenBank/DDBJ databases">
        <title>Corchorus olitorius genome sequencing.</title>
        <authorList>
            <person name="Alam M."/>
            <person name="Haque M.S."/>
            <person name="Islam M.S."/>
            <person name="Emdad E.M."/>
            <person name="Islam M.M."/>
            <person name="Ahmed B."/>
            <person name="Halim A."/>
            <person name="Hossen Q.M.M."/>
            <person name="Hossain M.Z."/>
            <person name="Ahmed R."/>
            <person name="Khan M.M."/>
            <person name="Islam R."/>
            <person name="Rashid M.M."/>
            <person name="Khan S.A."/>
            <person name="Rahman M.S."/>
            <person name="Alam M."/>
            <person name="Yahiya A.S."/>
            <person name="Khan M.S."/>
            <person name="Azam M.S."/>
            <person name="Haque T."/>
            <person name="Lashkar M.Z.H."/>
            <person name="Akhand A.I."/>
            <person name="Morshed G."/>
            <person name="Roy S."/>
            <person name="Uddin K.S."/>
            <person name="Rabeya T."/>
            <person name="Hossain A.S."/>
            <person name="Chowdhury A."/>
            <person name="Snigdha A.R."/>
            <person name="Mortoza M.S."/>
            <person name="Matin S.A."/>
            <person name="Hoque S.M.E."/>
            <person name="Islam M.K."/>
            <person name="Roy D.K."/>
            <person name="Haider R."/>
            <person name="Moosa M.M."/>
            <person name="Elias S.M."/>
            <person name="Hasan A.M."/>
            <person name="Jahan S."/>
            <person name="Shafiuddin M."/>
            <person name="Mahmood N."/>
            <person name="Shommy N.S."/>
        </authorList>
    </citation>
    <scope>NUCLEOTIDE SEQUENCE [LARGE SCALE GENOMIC DNA]</scope>
    <source>
        <strain evidence="2">cv. O-4</strain>
    </source>
</reference>
<dbReference type="Proteomes" id="UP000187203">
    <property type="component" value="Unassembled WGS sequence"/>
</dbReference>